<proteinExistence type="predicted"/>
<keyword evidence="2" id="KW-0732">Signal</keyword>
<evidence type="ECO:0000256" key="1">
    <source>
        <dbReference type="SAM" id="Phobius"/>
    </source>
</evidence>
<feature type="domain" description="UPAR/Ly6" evidence="3">
    <location>
        <begin position="21"/>
        <end position="108"/>
    </location>
</feature>
<dbReference type="InterPro" id="IPR016054">
    <property type="entry name" value="LY6_UPA_recep-like"/>
</dbReference>
<feature type="signal peptide" evidence="2">
    <location>
        <begin position="1"/>
        <end position="20"/>
    </location>
</feature>
<dbReference type="InterPro" id="IPR045860">
    <property type="entry name" value="Snake_toxin-like_sf"/>
</dbReference>
<reference evidence="4 5" key="1">
    <citation type="submission" date="2014-10" db="EMBL/GenBank/DDBJ databases">
        <title>Draft genome of the hookworm Ancylostoma caninum.</title>
        <authorList>
            <person name="Mitreva M."/>
        </authorList>
    </citation>
    <scope>NUCLEOTIDE SEQUENCE [LARGE SCALE GENOMIC DNA]</scope>
    <source>
        <strain evidence="4 5">Baltimore</strain>
    </source>
</reference>
<dbReference type="AlphaFoldDB" id="A0A368GUC7"/>
<evidence type="ECO:0000256" key="2">
    <source>
        <dbReference type="SAM" id="SignalP"/>
    </source>
</evidence>
<keyword evidence="1" id="KW-1133">Transmembrane helix</keyword>
<dbReference type="OrthoDB" id="5808392at2759"/>
<comment type="caution">
    <text evidence="4">The sequence shown here is derived from an EMBL/GenBank/DDBJ whole genome shotgun (WGS) entry which is preliminary data.</text>
</comment>
<dbReference type="Proteomes" id="UP000252519">
    <property type="component" value="Unassembled WGS sequence"/>
</dbReference>
<accession>A0A368GUC7</accession>
<evidence type="ECO:0000313" key="4">
    <source>
        <dbReference type="EMBL" id="RCN47963.1"/>
    </source>
</evidence>
<dbReference type="SUPFAM" id="SSF57302">
    <property type="entry name" value="Snake toxin-like"/>
    <property type="match status" value="1"/>
</dbReference>
<dbReference type="EMBL" id="JOJR01000054">
    <property type="protein sequence ID" value="RCN47963.1"/>
    <property type="molecule type" value="Genomic_DNA"/>
</dbReference>
<dbReference type="SMART" id="SM00134">
    <property type="entry name" value="LU"/>
    <property type="match status" value="1"/>
</dbReference>
<keyword evidence="1" id="KW-0472">Membrane</keyword>
<protein>
    <submittedName>
        <fullName evidence="4">ET module</fullName>
    </submittedName>
</protein>
<feature type="transmembrane region" description="Helical" evidence="1">
    <location>
        <begin position="98"/>
        <end position="116"/>
    </location>
</feature>
<sequence>MSVPTNIFLYCSLLIAGVFSLQCYSGISTVSDKHPTFNMTCAKVSEFCLKVSGSVKYNGKTLYQASYGCDVGTCLSPGCTDLGSVKTCCCGTDLCNSSFRGGFSLIMLIVSIVFICQH</sequence>
<name>A0A368GUC7_ANCCA</name>
<keyword evidence="1" id="KW-0812">Transmembrane</keyword>
<evidence type="ECO:0000259" key="3">
    <source>
        <dbReference type="SMART" id="SM00134"/>
    </source>
</evidence>
<gene>
    <name evidence="4" type="ORF">ANCCAN_06015</name>
</gene>
<evidence type="ECO:0000313" key="5">
    <source>
        <dbReference type="Proteomes" id="UP000252519"/>
    </source>
</evidence>
<keyword evidence="5" id="KW-1185">Reference proteome</keyword>
<organism evidence="4 5">
    <name type="scientific">Ancylostoma caninum</name>
    <name type="common">Dog hookworm</name>
    <dbReference type="NCBI Taxonomy" id="29170"/>
    <lineage>
        <taxon>Eukaryota</taxon>
        <taxon>Metazoa</taxon>
        <taxon>Ecdysozoa</taxon>
        <taxon>Nematoda</taxon>
        <taxon>Chromadorea</taxon>
        <taxon>Rhabditida</taxon>
        <taxon>Rhabditina</taxon>
        <taxon>Rhabditomorpha</taxon>
        <taxon>Strongyloidea</taxon>
        <taxon>Ancylostomatidae</taxon>
        <taxon>Ancylostomatinae</taxon>
        <taxon>Ancylostoma</taxon>
    </lineage>
</organism>
<feature type="chain" id="PRO_5017033521" evidence="2">
    <location>
        <begin position="21"/>
        <end position="118"/>
    </location>
</feature>